<dbReference type="InterPro" id="IPR001584">
    <property type="entry name" value="Integrase_cat-core"/>
</dbReference>
<dbReference type="InterPro" id="IPR012337">
    <property type="entry name" value="RNaseH-like_sf"/>
</dbReference>
<dbReference type="PANTHER" id="PTHR11439">
    <property type="entry name" value="GAG-POL-RELATED RETROTRANSPOSON"/>
    <property type="match status" value="1"/>
</dbReference>
<keyword evidence="1" id="KW-0064">Aspartyl protease</keyword>
<accession>A0A6G0W7J2</accession>
<reference evidence="5 6" key="1">
    <citation type="submission" date="2019-07" db="EMBL/GenBank/DDBJ databases">
        <title>Genomics analysis of Aphanomyces spp. identifies a new class of oomycete effector associated with host adaptation.</title>
        <authorList>
            <person name="Gaulin E."/>
        </authorList>
    </citation>
    <scope>NUCLEOTIDE SEQUENCE [LARGE SCALE GENOMIC DNA]</scope>
    <source>
        <strain evidence="5 6">ATCC 201684</strain>
    </source>
</reference>
<dbReference type="GO" id="GO:0004190">
    <property type="term" value="F:aspartic-type endopeptidase activity"/>
    <property type="evidence" value="ECO:0007669"/>
    <property type="project" value="UniProtKB-KW"/>
</dbReference>
<proteinExistence type="predicted"/>
<organism evidence="5 6">
    <name type="scientific">Aphanomyces euteiches</name>
    <dbReference type="NCBI Taxonomy" id="100861"/>
    <lineage>
        <taxon>Eukaryota</taxon>
        <taxon>Sar</taxon>
        <taxon>Stramenopiles</taxon>
        <taxon>Oomycota</taxon>
        <taxon>Saprolegniomycetes</taxon>
        <taxon>Saprolegniales</taxon>
        <taxon>Verrucalvaceae</taxon>
        <taxon>Aphanomyces</taxon>
    </lineage>
</organism>
<dbReference type="Pfam" id="PF07727">
    <property type="entry name" value="RVT_2"/>
    <property type="match status" value="1"/>
</dbReference>
<dbReference type="EMBL" id="VJMJ01000316">
    <property type="protein sequence ID" value="KAF0723105.1"/>
    <property type="molecule type" value="Genomic_DNA"/>
</dbReference>
<dbReference type="VEuPathDB" id="FungiDB:AeMF1_017920"/>
<dbReference type="InterPro" id="IPR036397">
    <property type="entry name" value="RNaseH_sf"/>
</dbReference>
<feature type="compositionally biased region" description="Low complexity" evidence="3">
    <location>
        <begin position="230"/>
        <end position="253"/>
    </location>
</feature>
<keyword evidence="2" id="KW-0175">Coiled coil</keyword>
<evidence type="ECO:0000256" key="3">
    <source>
        <dbReference type="SAM" id="MobiDB-lite"/>
    </source>
</evidence>
<feature type="region of interest" description="Disordered" evidence="3">
    <location>
        <begin position="487"/>
        <end position="551"/>
    </location>
</feature>
<keyword evidence="1" id="KW-0645">Protease</keyword>
<feature type="compositionally biased region" description="Polar residues" evidence="3">
    <location>
        <begin position="216"/>
        <end position="229"/>
    </location>
</feature>
<dbReference type="InterPro" id="IPR043502">
    <property type="entry name" value="DNA/RNA_pol_sf"/>
</dbReference>
<evidence type="ECO:0000313" key="5">
    <source>
        <dbReference type="EMBL" id="KAF0723105.1"/>
    </source>
</evidence>
<comment type="caution">
    <text evidence="5">The sequence shown here is derived from an EMBL/GenBank/DDBJ whole genome shotgun (WGS) entry which is preliminary data.</text>
</comment>
<evidence type="ECO:0000259" key="4">
    <source>
        <dbReference type="PROSITE" id="PS50994"/>
    </source>
</evidence>
<dbReference type="Pfam" id="PF22936">
    <property type="entry name" value="Pol_BBD"/>
    <property type="match status" value="1"/>
</dbReference>
<dbReference type="PANTHER" id="PTHR11439:SF483">
    <property type="entry name" value="PEPTIDE SYNTHASE GLIP-LIKE, PUTATIVE (AFU_ORTHOLOGUE AFUA_3G12920)-RELATED"/>
    <property type="match status" value="1"/>
</dbReference>
<feature type="region of interest" description="Disordered" evidence="3">
    <location>
        <begin position="214"/>
        <end position="309"/>
    </location>
</feature>
<feature type="compositionally biased region" description="Polar residues" evidence="3">
    <location>
        <begin position="515"/>
        <end position="524"/>
    </location>
</feature>
<sequence>MAPIESPRQGQIKRGSPIHSPTNASQQQQKGSFKEDPLLSVSSGINIQANQTSRHPPSDSQPSARQHQNETSEKINMHAFRESINGPIYKMIHELSKAMNEHLTNTSNAMAMVNQRLSAQEIHQGNMPNALKSLMEETNKTQMNKLEEIFKKQYSSLDALVVGLDERANEVRTSQVRLEDQIQDLQVKHAQQEAASSSWRATIEQSIEFLAKQIPKKTTQIPPTSLMSGTHTVTPTSAPATAQQTSQTTPNASWPNQGSNPGTPRDKKRQRSEGPGGRDFDDPQVESMDGNDAESHSKRNEAHGKKYPKLKDLHIKPMFSGKEEYKGLGCDVTSWLDIFEDAIAAEEAFSGIKWTDEQMFPGLLQNLTGSAKSFAQDSKKQAPTRSYQIMAARLKQHYQSHLTPLEYIAKMQEPKDVSKTWMEHLTYLHHVQRQVGLSNEFVLDCLACHALPSQRKSLLTAIDPKFKDDVSEQHKLIGILTRTLGTGARNEKTDKPKNQGTAAHASGKPKDQTKSKAANKSSRTTNDKKPVEPTRPCKSAKMAGQEVMAKKKNPVAPGTANIAFAIDVEEMHTTTDDEIDDFDGMAAAYFALEVKNDTSQREDINLVEANLCSADCKTVDWIADSGCTHHLTKNRDILYNATPSTLVINTAGKTKLEAHSKGSAILHLQNRNTLKLKEVHFVPALQSNLLSVSSLNSNGIDVHFGKKVDFIQRLSGYTFAMGQHKNRLPILSSNTQIERSGVANHTDVKLAERLGPDEMHIKRTPNDIAADCIDCKRGKQRRNAQPKADTGESAPIDEIGAVICADLLGPITPMDRNKNKYVAVYVDHATKMKHAVPIRHKSDQAEEFIAFKEFIEKQYDCRVKVLRSDGGGEYLSAKMHDYLRANGIRRQTTERNTSASNGLAENAIRTIFGDARTYLLSCDLPLSFWGYAVRHSVYVRNRLPTKGNPDWKSPIEMATGKPPKVNHILPFGANCTNDEVKGYNVWLPQQRKVIITRDIQAIAAPTPRQDIADFLVQQDTTRSLLSEHQILDSNPGPKSGDQVVTRGRARQMAEPEISTSLARAMIMQEINEARVFLTITEPRNAKEALSGPQAKHWQESMQAELDGLVANGTWEVVERPPSGNVVSHKWVYKIKYDREGQIDKFKARLVARGFTQRYGVEFSKTFAPVIKQASVRVIFALAATLKRTVRHLDFPQAYLKAETDYPILFELPTSSGVDTTTIVGRLLNGLYGLKQSGMLWHEEADKTLLEIGLIRSQLDPCVYYKRSEEGLTMCGLYVDDILAFSQDERFLQGLLNQLEAKHQVNDLGSAKRVLGMNVLQISLQNTDSRTPSLKRHRWPSIMDSLRNGPDAELSTTEMREIVGSLLWLAGSTRPDIAYATNLLARFVAKANQNHVVGAKRILRYLKGTPNLGIEFKPSKTDKMGIDIYGDADWAGDRSNRRSTSGCVMKLNGCLVHWHSKQQAVVALSTMEAEYISASTAAQDCLWISQLIQELGLAVDDVPNLWCDNQSAIKSMENDVSKTRAKHIDIRYHFVREAVRSQKIKVGYCETGMMPADILTKPLSTEIFQRLLPLINMRAKSREEPSTTSSIEGA</sequence>
<dbReference type="GO" id="GO:0003676">
    <property type="term" value="F:nucleic acid binding"/>
    <property type="evidence" value="ECO:0007669"/>
    <property type="project" value="InterPro"/>
</dbReference>
<evidence type="ECO:0000313" key="6">
    <source>
        <dbReference type="Proteomes" id="UP000481153"/>
    </source>
</evidence>
<dbReference type="InterPro" id="IPR054722">
    <property type="entry name" value="PolX-like_BBD"/>
</dbReference>
<keyword evidence="1" id="KW-0378">Hydrolase</keyword>
<dbReference type="VEuPathDB" id="FungiDB:AeMF1_017921"/>
<feature type="compositionally biased region" description="Basic and acidic residues" evidence="3">
    <location>
        <begin position="293"/>
        <end position="309"/>
    </location>
</feature>
<feature type="compositionally biased region" description="Polar residues" evidence="3">
    <location>
        <begin position="40"/>
        <end position="66"/>
    </location>
</feature>
<feature type="domain" description="Integrase catalytic" evidence="4">
    <location>
        <begin position="791"/>
        <end position="962"/>
    </location>
</feature>
<feature type="compositionally biased region" description="Polar residues" evidence="3">
    <location>
        <begin position="19"/>
        <end position="31"/>
    </location>
</feature>
<dbReference type="SUPFAM" id="SSF56672">
    <property type="entry name" value="DNA/RNA polymerases"/>
    <property type="match status" value="1"/>
</dbReference>
<dbReference type="SUPFAM" id="SSF53098">
    <property type="entry name" value="Ribonuclease H-like"/>
    <property type="match status" value="1"/>
</dbReference>
<gene>
    <name evidence="5" type="ORF">Ae201684_017909</name>
</gene>
<feature type="coiled-coil region" evidence="2">
    <location>
        <begin position="168"/>
        <end position="195"/>
    </location>
</feature>
<dbReference type="Gene3D" id="3.30.420.10">
    <property type="entry name" value="Ribonuclease H-like superfamily/Ribonuclease H"/>
    <property type="match status" value="1"/>
</dbReference>
<feature type="compositionally biased region" description="Basic and acidic residues" evidence="3">
    <location>
        <begin position="67"/>
        <end position="77"/>
    </location>
</feature>
<dbReference type="VEuPathDB" id="FungiDB:AeMF1_010951"/>
<name>A0A6G0W7J2_9STRA</name>
<dbReference type="CDD" id="cd09272">
    <property type="entry name" value="RNase_HI_RT_Ty1"/>
    <property type="match status" value="1"/>
</dbReference>
<dbReference type="Proteomes" id="UP000481153">
    <property type="component" value="Unassembled WGS sequence"/>
</dbReference>
<protein>
    <recommendedName>
        <fullName evidence="4">Integrase catalytic domain-containing protein</fullName>
    </recommendedName>
</protein>
<dbReference type="InterPro" id="IPR013103">
    <property type="entry name" value="RVT_2"/>
</dbReference>
<dbReference type="GO" id="GO:0015074">
    <property type="term" value="P:DNA integration"/>
    <property type="evidence" value="ECO:0007669"/>
    <property type="project" value="InterPro"/>
</dbReference>
<keyword evidence="6" id="KW-1185">Reference proteome</keyword>
<evidence type="ECO:0000256" key="1">
    <source>
        <dbReference type="ARBA" id="ARBA00022750"/>
    </source>
</evidence>
<feature type="region of interest" description="Disordered" evidence="3">
    <location>
        <begin position="1"/>
        <end position="77"/>
    </location>
</feature>
<dbReference type="Pfam" id="PF00665">
    <property type="entry name" value="rve"/>
    <property type="match status" value="1"/>
</dbReference>
<evidence type="ECO:0000256" key="2">
    <source>
        <dbReference type="SAM" id="Coils"/>
    </source>
</evidence>
<dbReference type="PROSITE" id="PS50994">
    <property type="entry name" value="INTEGRASE"/>
    <property type="match status" value="1"/>
</dbReference>